<keyword evidence="2" id="KW-1185">Reference proteome</keyword>
<dbReference type="Proteomes" id="UP001501495">
    <property type="component" value="Unassembled WGS sequence"/>
</dbReference>
<evidence type="ECO:0000313" key="1">
    <source>
        <dbReference type="EMBL" id="GAA4117555.1"/>
    </source>
</evidence>
<protein>
    <submittedName>
        <fullName evidence="1">Uncharacterized protein</fullName>
    </submittedName>
</protein>
<comment type="caution">
    <text evidence="1">The sequence shown here is derived from an EMBL/GenBank/DDBJ whole genome shotgun (WGS) entry which is preliminary data.</text>
</comment>
<evidence type="ECO:0000313" key="2">
    <source>
        <dbReference type="Proteomes" id="UP001501495"/>
    </source>
</evidence>
<name>A0ABP7XIQ1_9ACTN</name>
<sequence>MTGRSEEEVRLAAQVGAHVSWANTPDRSARTAPARAALARKFLDEAGGDPDRAEQLRKAHFANLALKSVQARRKLREASAVLDAELSDPVLNIGPRGAGGNGGATVIGFPAVAVAAGGGGGGGTTVLAPASAPEPYHLFVGRSLDGATEYAVHVWPDQGTAQLDERPAGSGDTWRPTARLAVEEV</sequence>
<dbReference type="RefSeq" id="WP_344733031.1">
    <property type="nucleotide sequence ID" value="NZ_BAAAZH010000012.1"/>
</dbReference>
<reference evidence="2" key="1">
    <citation type="journal article" date="2019" name="Int. J. Syst. Evol. Microbiol.">
        <title>The Global Catalogue of Microorganisms (GCM) 10K type strain sequencing project: providing services to taxonomists for standard genome sequencing and annotation.</title>
        <authorList>
            <consortium name="The Broad Institute Genomics Platform"/>
            <consortium name="The Broad Institute Genome Sequencing Center for Infectious Disease"/>
            <person name="Wu L."/>
            <person name="Ma J."/>
        </authorList>
    </citation>
    <scope>NUCLEOTIDE SEQUENCE [LARGE SCALE GENOMIC DNA]</scope>
    <source>
        <strain evidence="2">JCM 16703</strain>
    </source>
</reference>
<accession>A0ABP7XIQ1</accession>
<organism evidence="1 2">
    <name type="scientific">Nocardioides fonticola</name>
    <dbReference type="NCBI Taxonomy" id="450363"/>
    <lineage>
        <taxon>Bacteria</taxon>
        <taxon>Bacillati</taxon>
        <taxon>Actinomycetota</taxon>
        <taxon>Actinomycetes</taxon>
        <taxon>Propionibacteriales</taxon>
        <taxon>Nocardioidaceae</taxon>
        <taxon>Nocardioides</taxon>
    </lineage>
</organism>
<dbReference type="EMBL" id="BAAAZH010000012">
    <property type="protein sequence ID" value="GAA4117555.1"/>
    <property type="molecule type" value="Genomic_DNA"/>
</dbReference>
<gene>
    <name evidence="1" type="ORF">GCM10022215_18340</name>
</gene>
<proteinExistence type="predicted"/>